<dbReference type="EMBL" id="JBHRXV010000004">
    <property type="protein sequence ID" value="MFC3711994.1"/>
    <property type="molecule type" value="Genomic_DNA"/>
</dbReference>
<dbReference type="RefSeq" id="WP_380858029.1">
    <property type="nucleotide sequence ID" value="NZ_JBHRXV010000004.1"/>
</dbReference>
<organism evidence="1 2">
    <name type="scientific">Sphingoaurantiacus capsulatus</name>
    <dbReference type="NCBI Taxonomy" id="1771310"/>
    <lineage>
        <taxon>Bacteria</taxon>
        <taxon>Pseudomonadati</taxon>
        <taxon>Pseudomonadota</taxon>
        <taxon>Alphaproteobacteria</taxon>
        <taxon>Sphingomonadales</taxon>
        <taxon>Sphingosinicellaceae</taxon>
        <taxon>Sphingoaurantiacus</taxon>
    </lineage>
</organism>
<gene>
    <name evidence="1" type="ORF">ACFOMD_05395</name>
</gene>
<evidence type="ECO:0000313" key="2">
    <source>
        <dbReference type="Proteomes" id="UP001595615"/>
    </source>
</evidence>
<dbReference type="Proteomes" id="UP001595615">
    <property type="component" value="Unassembled WGS sequence"/>
</dbReference>
<keyword evidence="1" id="KW-0238">DNA-binding</keyword>
<keyword evidence="2" id="KW-1185">Reference proteome</keyword>
<evidence type="ECO:0000313" key="1">
    <source>
        <dbReference type="EMBL" id="MFC3711994.1"/>
    </source>
</evidence>
<dbReference type="GO" id="GO:0003677">
    <property type="term" value="F:DNA binding"/>
    <property type="evidence" value="ECO:0007669"/>
    <property type="project" value="UniProtKB-KW"/>
</dbReference>
<sequence length="112" mass="12865">MDDWDDVVAFAMKLPDTELLPFYGTPAPKINGKAFVGPGREEGSFYLPATHDEKAILLETDPDTFWETPHYHGYPAVLTRYGRARERVEMLIQRAWWDRAKKAQRAAFGPRP</sequence>
<proteinExistence type="predicted"/>
<accession>A0ABV7X769</accession>
<protein>
    <submittedName>
        <fullName evidence="1">MmcQ/YjbR family DNA-binding protein</fullName>
    </submittedName>
</protein>
<name>A0ABV7X769_9SPHN</name>
<reference evidence="2" key="1">
    <citation type="journal article" date="2019" name="Int. J. Syst. Evol. Microbiol.">
        <title>The Global Catalogue of Microorganisms (GCM) 10K type strain sequencing project: providing services to taxonomists for standard genome sequencing and annotation.</title>
        <authorList>
            <consortium name="The Broad Institute Genomics Platform"/>
            <consortium name="The Broad Institute Genome Sequencing Center for Infectious Disease"/>
            <person name="Wu L."/>
            <person name="Ma J."/>
        </authorList>
    </citation>
    <scope>NUCLEOTIDE SEQUENCE [LARGE SCALE GENOMIC DNA]</scope>
    <source>
        <strain evidence="2">KCTC 42644</strain>
    </source>
</reference>
<comment type="caution">
    <text evidence="1">The sequence shown here is derived from an EMBL/GenBank/DDBJ whole genome shotgun (WGS) entry which is preliminary data.</text>
</comment>